<dbReference type="PANTHER" id="PTHR48225:SF7">
    <property type="entry name" value="MEIOSIS-SPECIFIC PROTEIN HOP1"/>
    <property type="match status" value="1"/>
</dbReference>
<name>A0A059J2B5_TRIIM</name>
<protein>
    <recommendedName>
        <fullName evidence="7">HORMA domain-containing protein</fullName>
    </recommendedName>
</protein>
<sequence length="782" mass="86127">MAQAICTRPARQTAAAVATTTSVASATAQRKAQGQHAANGPVTKTIPKPLSLCQPQSLMQKQSLAFAQIMLHASFGTLFYLREFLPLSCFGERDLLNLKRPDSNISYGDFVDGCSGSEAEAGKRGQPLKIILRGRNPKADSVLNLLEHGIFDALEKNVLEAVQLTVFVDKENPSHVLETYTFSFNYTEGGVNELKKGLEAVSLETNVPTTEVKTFRTAKQGLEMIIRRLITLSTFLPILPNKRFLEIHLFYTQNCPQQYEPRGFKPTTHDQILYPRDDNWKKETQSCGIMNAGCHRVGLKVTSLKCTHEDAGDEEAETRQIPDTLKYSEKVERDSEVGLVCEEPASQAMTQGSDERSSQESIQVMESTQTRQDAITKGMLQKMLEVPPPDSELTPTQADSYLGSNPSKATSGAQPCLSQAQTSKIKQRINLSQATQIAGDKDPQSGRGEVNCQCGWSEPDPDMLECDFCHTRQHLTCYGFLHPNDEKIPVTHACYTCLLGSDESKVFRQIETLVLLRQALKIIIEDGYPSRAKEFAQRLHCSGNEVVQITDLLRKNGFLEPTPGSKRRGFAEKGLPRFRVPDSENIRHRLRNEIFNPLAKISHHYMIPSTQDPRQNGARPVVVPTTAQISSTKSGNMLSSHTNLQHKTAANVQTIPNSEPIVISEDEDDSIAMPCAAPSVAPSKCQRISSMGNGGRAERDNAATTSPPSSPPHSQYSLASRAQEELRRGLRYGGGRTRPLVDADSQIASVNQPAKQQPLKRRKLSNAAHPIDIGDSAAEESG</sequence>
<feature type="region of interest" description="Disordered" evidence="6">
    <location>
        <begin position="728"/>
        <end position="782"/>
    </location>
</feature>
<evidence type="ECO:0000256" key="6">
    <source>
        <dbReference type="SAM" id="MobiDB-lite"/>
    </source>
</evidence>
<organism evidence="8 9">
    <name type="scientific">Trichophyton interdigitale (strain MR816)</name>
    <dbReference type="NCBI Taxonomy" id="1215338"/>
    <lineage>
        <taxon>Eukaryota</taxon>
        <taxon>Fungi</taxon>
        <taxon>Dikarya</taxon>
        <taxon>Ascomycota</taxon>
        <taxon>Pezizomycotina</taxon>
        <taxon>Eurotiomycetes</taxon>
        <taxon>Eurotiomycetidae</taxon>
        <taxon>Onygenales</taxon>
        <taxon>Arthrodermataceae</taxon>
        <taxon>Trichophyton</taxon>
    </lineage>
</organism>
<reference evidence="8 9" key="1">
    <citation type="submission" date="2014-02" db="EMBL/GenBank/DDBJ databases">
        <title>The Genome Sequence of Trichophyton interdigitale MR816.</title>
        <authorList>
            <consortium name="The Broad Institute Genomics Platform"/>
            <person name="Cuomo C.A."/>
            <person name="White T.C."/>
            <person name="Graser Y."/>
            <person name="Martinez-Rossi N."/>
            <person name="Heitman J."/>
            <person name="Young S.K."/>
            <person name="Zeng Q."/>
            <person name="Gargeya S."/>
            <person name="Abouelleil A."/>
            <person name="Alvarado L."/>
            <person name="Chapman S.B."/>
            <person name="Gainer-Dewar J."/>
            <person name="Goldberg J."/>
            <person name="Griggs A."/>
            <person name="Gujja S."/>
            <person name="Hansen M."/>
            <person name="Howarth C."/>
            <person name="Imamovic A."/>
            <person name="Larimer J."/>
            <person name="Martinez D."/>
            <person name="Murphy C."/>
            <person name="Pearson M.D."/>
            <person name="Persinoti G."/>
            <person name="Poon T."/>
            <person name="Priest M."/>
            <person name="Roberts A.D."/>
            <person name="Saif S."/>
            <person name="Shea T.D."/>
            <person name="Sykes S.N."/>
            <person name="Wortman J."/>
            <person name="Nusbaum C."/>
            <person name="Birren B."/>
        </authorList>
    </citation>
    <scope>NUCLEOTIDE SEQUENCE [LARGE SCALE GENOMIC DNA]</scope>
    <source>
        <strain evidence="8 9">MR816</strain>
    </source>
</reference>
<feature type="region of interest" description="Disordered" evidence="6">
    <location>
        <begin position="343"/>
        <end position="371"/>
    </location>
</feature>
<evidence type="ECO:0000256" key="5">
    <source>
        <dbReference type="ARBA" id="ARBA00023254"/>
    </source>
</evidence>
<feature type="domain" description="HORMA" evidence="7">
    <location>
        <begin position="61"/>
        <end position="301"/>
    </location>
</feature>
<keyword evidence="3" id="KW-0158">Chromosome</keyword>
<dbReference type="Gene3D" id="3.30.900.10">
    <property type="entry name" value="HORMA domain"/>
    <property type="match status" value="1"/>
</dbReference>
<comment type="caution">
    <text evidence="8">The sequence shown here is derived from an EMBL/GenBank/DDBJ whole genome shotgun (WGS) entry which is preliminary data.</text>
</comment>
<gene>
    <name evidence="8" type="ORF">H109_06042</name>
</gene>
<comment type="subcellular location">
    <subcellularLocation>
        <location evidence="2">Chromosome</location>
    </subcellularLocation>
    <subcellularLocation>
        <location evidence="1">Nucleus</location>
    </subcellularLocation>
</comment>
<dbReference type="HOGENOM" id="CLU_019753_0_0_1"/>
<dbReference type="GO" id="GO:0051598">
    <property type="term" value="P:meiotic recombination checkpoint signaling"/>
    <property type="evidence" value="ECO:0007669"/>
    <property type="project" value="TreeGrafter"/>
</dbReference>
<evidence type="ECO:0000256" key="3">
    <source>
        <dbReference type="ARBA" id="ARBA00022454"/>
    </source>
</evidence>
<dbReference type="PANTHER" id="PTHR48225">
    <property type="entry name" value="HORMA DOMAIN-CONTAINING PROTEIN 1"/>
    <property type="match status" value="1"/>
</dbReference>
<feature type="compositionally biased region" description="Polar residues" evidence="6">
    <location>
        <begin position="393"/>
        <end position="417"/>
    </location>
</feature>
<keyword evidence="9" id="KW-1185">Reference proteome</keyword>
<dbReference type="GO" id="GO:0005634">
    <property type="term" value="C:nucleus"/>
    <property type="evidence" value="ECO:0007669"/>
    <property type="project" value="UniProtKB-SubCell"/>
</dbReference>
<keyword evidence="4" id="KW-0539">Nucleus</keyword>
<keyword evidence="5" id="KW-0469">Meiosis</keyword>
<dbReference type="InterPro" id="IPR051294">
    <property type="entry name" value="HORMA_MeioticProgression"/>
</dbReference>
<dbReference type="AlphaFoldDB" id="A0A059J2B5"/>
<dbReference type="SUPFAM" id="SSF56019">
    <property type="entry name" value="The spindle assembly checkpoint protein mad2"/>
    <property type="match status" value="1"/>
</dbReference>
<dbReference type="InterPro" id="IPR003511">
    <property type="entry name" value="HORMA_dom"/>
</dbReference>
<dbReference type="PROSITE" id="PS50815">
    <property type="entry name" value="HORMA"/>
    <property type="match status" value="1"/>
</dbReference>
<feature type="region of interest" description="Disordered" evidence="6">
    <location>
        <begin position="673"/>
        <end position="716"/>
    </location>
</feature>
<feature type="region of interest" description="Disordered" evidence="6">
    <location>
        <begin position="385"/>
        <end position="417"/>
    </location>
</feature>
<evidence type="ECO:0000256" key="1">
    <source>
        <dbReference type="ARBA" id="ARBA00004123"/>
    </source>
</evidence>
<dbReference type="Pfam" id="PF02301">
    <property type="entry name" value="HORMA"/>
    <property type="match status" value="1"/>
</dbReference>
<proteinExistence type="predicted"/>
<dbReference type="GO" id="GO:0007130">
    <property type="term" value="P:synaptonemal complex assembly"/>
    <property type="evidence" value="ECO:0007669"/>
    <property type="project" value="TreeGrafter"/>
</dbReference>
<dbReference type="GO" id="GO:0005694">
    <property type="term" value="C:chromosome"/>
    <property type="evidence" value="ECO:0007669"/>
    <property type="project" value="UniProtKB-SubCell"/>
</dbReference>
<dbReference type="InterPro" id="IPR013083">
    <property type="entry name" value="Znf_RING/FYVE/PHD"/>
</dbReference>
<evidence type="ECO:0000256" key="2">
    <source>
        <dbReference type="ARBA" id="ARBA00004286"/>
    </source>
</evidence>
<feature type="compositionally biased region" description="Polar residues" evidence="6">
    <location>
        <begin position="746"/>
        <end position="755"/>
    </location>
</feature>
<evidence type="ECO:0000313" key="8">
    <source>
        <dbReference type="EMBL" id="KDB22031.1"/>
    </source>
</evidence>
<dbReference type="SUPFAM" id="SSF57903">
    <property type="entry name" value="FYVE/PHD zinc finger"/>
    <property type="match status" value="1"/>
</dbReference>
<dbReference type="OMA" id="HACYQCL"/>
<accession>A0A059J2B5</accession>
<evidence type="ECO:0000256" key="4">
    <source>
        <dbReference type="ARBA" id="ARBA00023242"/>
    </source>
</evidence>
<dbReference type="InterPro" id="IPR011011">
    <property type="entry name" value="Znf_FYVE_PHD"/>
</dbReference>
<feature type="compositionally biased region" description="Polar residues" evidence="6">
    <location>
        <begin position="359"/>
        <end position="371"/>
    </location>
</feature>
<dbReference type="EMBL" id="AOKY01000382">
    <property type="protein sequence ID" value="KDB22031.1"/>
    <property type="molecule type" value="Genomic_DNA"/>
</dbReference>
<dbReference type="Proteomes" id="UP000024533">
    <property type="component" value="Unassembled WGS sequence"/>
</dbReference>
<dbReference type="OrthoDB" id="1928087at2759"/>
<dbReference type="STRING" id="1215338.A0A059J2B5"/>
<evidence type="ECO:0000259" key="7">
    <source>
        <dbReference type="PROSITE" id="PS50815"/>
    </source>
</evidence>
<evidence type="ECO:0000313" key="9">
    <source>
        <dbReference type="Proteomes" id="UP000024533"/>
    </source>
</evidence>
<dbReference type="InterPro" id="IPR036570">
    <property type="entry name" value="HORMA_dom_sf"/>
</dbReference>
<dbReference type="Gene3D" id="3.30.40.10">
    <property type="entry name" value="Zinc/RING finger domain, C3HC4 (zinc finger)"/>
    <property type="match status" value="1"/>
</dbReference>